<dbReference type="EMBL" id="JBBPDW010000019">
    <property type="protein sequence ID" value="KAK7543767.1"/>
    <property type="molecule type" value="Genomic_DNA"/>
</dbReference>
<protein>
    <submittedName>
        <fullName evidence="1">Uncharacterized protein</fullName>
    </submittedName>
</protein>
<organism evidence="1 2">
    <name type="scientific">Phyllosticta citricarpa</name>
    <dbReference type="NCBI Taxonomy" id="55181"/>
    <lineage>
        <taxon>Eukaryota</taxon>
        <taxon>Fungi</taxon>
        <taxon>Dikarya</taxon>
        <taxon>Ascomycota</taxon>
        <taxon>Pezizomycotina</taxon>
        <taxon>Dothideomycetes</taxon>
        <taxon>Dothideomycetes incertae sedis</taxon>
        <taxon>Botryosphaeriales</taxon>
        <taxon>Phyllostictaceae</taxon>
        <taxon>Phyllosticta</taxon>
    </lineage>
</organism>
<accession>A0ABR1MB43</accession>
<proteinExistence type="predicted"/>
<evidence type="ECO:0000313" key="1">
    <source>
        <dbReference type="EMBL" id="KAK7543767.1"/>
    </source>
</evidence>
<name>A0ABR1MB43_9PEZI</name>
<comment type="caution">
    <text evidence="1">The sequence shown here is derived from an EMBL/GenBank/DDBJ whole genome shotgun (WGS) entry which is preliminary data.</text>
</comment>
<dbReference type="Proteomes" id="UP001365128">
    <property type="component" value="Unassembled WGS sequence"/>
</dbReference>
<sequence length="238" mass="26493">MYMYVCAVRATGSTTTTTTLYQIAGRGTYPEASPPFFPSPVSTRCDVSTPHTADFAIGHHSCFLACHDVLVVQDDKESSENRQTGRDGPLRRWKKRRSRAAAVWPCELADRLVRLDAASSWCALRVFAEVMRRRLVLSRRARLNIYTLQSSAKQDACLQTIEPALCFWIQGECVVGMLSYLRSLATNDMTGFLTELCQVVTSQSRLSEKSFLGTTSYTPPFQVFGRGCGASWSFAICS</sequence>
<gene>
    <name evidence="1" type="ORF">IWX46DRAFT_581574</name>
</gene>
<reference evidence="1 2" key="1">
    <citation type="submission" date="2024-04" db="EMBL/GenBank/DDBJ databases">
        <title>Phyllosticta paracitricarpa is synonymous to the EU quarantine fungus P. citricarpa based on phylogenomic analyses.</title>
        <authorList>
            <consortium name="Lawrence Berkeley National Laboratory"/>
            <person name="Van Ingen-Buijs V.A."/>
            <person name="Van Westerhoven A.C."/>
            <person name="Haridas S."/>
            <person name="Skiadas P."/>
            <person name="Martin F."/>
            <person name="Groenewald J.Z."/>
            <person name="Crous P.W."/>
            <person name="Seidl M.F."/>
        </authorList>
    </citation>
    <scope>NUCLEOTIDE SEQUENCE [LARGE SCALE GENOMIC DNA]</scope>
    <source>
        <strain evidence="1 2">CBS 122670</strain>
    </source>
</reference>
<keyword evidence="2" id="KW-1185">Reference proteome</keyword>
<evidence type="ECO:0000313" key="2">
    <source>
        <dbReference type="Proteomes" id="UP001365128"/>
    </source>
</evidence>